<proteinExistence type="inferred from homology"/>
<keyword evidence="3 9" id="KW-0158">Chromosome</keyword>
<evidence type="ECO:0000256" key="5">
    <source>
        <dbReference type="ARBA" id="ARBA00022776"/>
    </source>
</evidence>
<dbReference type="AlphaFoldDB" id="A0AAV5UV22"/>
<comment type="subunit">
    <text evidence="9">Component of the RZZ complex.</text>
</comment>
<evidence type="ECO:0000256" key="6">
    <source>
        <dbReference type="ARBA" id="ARBA00022838"/>
    </source>
</evidence>
<evidence type="ECO:0000256" key="2">
    <source>
        <dbReference type="ARBA" id="ARBA00009062"/>
    </source>
</evidence>
<dbReference type="Gene3D" id="1.10.287.1880">
    <property type="match status" value="1"/>
</dbReference>
<dbReference type="PANTHER" id="PTHR15995:SF1">
    <property type="entry name" value="PROTEIN ZWILCH HOMOLOG"/>
    <property type="match status" value="1"/>
</dbReference>
<keyword evidence="6 9" id="KW-0995">Kinetochore</keyword>
<reference evidence="10" key="1">
    <citation type="submission" date="2023-10" db="EMBL/GenBank/DDBJ databases">
        <title>Genome assembly of Pristionchus species.</title>
        <authorList>
            <person name="Yoshida K."/>
            <person name="Sommer R.J."/>
        </authorList>
    </citation>
    <scope>NUCLEOTIDE SEQUENCE</scope>
    <source>
        <strain evidence="10">RS5133</strain>
    </source>
</reference>
<dbReference type="EMBL" id="BTSY01000001">
    <property type="protein sequence ID" value="GMT09360.1"/>
    <property type="molecule type" value="Genomic_DNA"/>
</dbReference>
<dbReference type="PANTHER" id="PTHR15995">
    <property type="entry name" value="PROTEIN ZWILCH HOMOLOG"/>
    <property type="match status" value="1"/>
</dbReference>
<keyword evidence="4 9" id="KW-0132">Cell division</keyword>
<comment type="function">
    <text evidence="9">Essential component of the mitotic checkpoint, which prevents cells from prematurely exiting mitosis. Required for the assembly of the dynein-dynactin and MAD1-MAD2 complexes onto kinetochores. Its function related to the spindle assembly machinery is proposed to depend on its association in the mitotic RZZ complex.</text>
</comment>
<name>A0AAV5UV22_9BILA</name>
<dbReference type="GO" id="GO:0051301">
    <property type="term" value="P:cell division"/>
    <property type="evidence" value="ECO:0007669"/>
    <property type="project" value="UniProtKB-UniRule"/>
</dbReference>
<gene>
    <name evidence="10" type="ORF">PFISCL1PPCAC_657</name>
</gene>
<dbReference type="GO" id="GO:0007094">
    <property type="term" value="P:mitotic spindle assembly checkpoint signaling"/>
    <property type="evidence" value="ECO:0007669"/>
    <property type="project" value="UniProtKB-UniRule"/>
</dbReference>
<keyword evidence="11" id="KW-1185">Reference proteome</keyword>
<evidence type="ECO:0000256" key="1">
    <source>
        <dbReference type="ARBA" id="ARBA00004629"/>
    </source>
</evidence>
<comment type="subcellular location">
    <subcellularLocation>
        <location evidence="1 9">Chromosome</location>
        <location evidence="1 9">Centromere</location>
        <location evidence="1 9">Kinetochore</location>
    </subcellularLocation>
</comment>
<keyword evidence="5 9" id="KW-0498">Mitosis</keyword>
<evidence type="ECO:0000313" key="11">
    <source>
        <dbReference type="Proteomes" id="UP001432322"/>
    </source>
</evidence>
<dbReference type="GO" id="GO:1990423">
    <property type="term" value="C:RZZ complex"/>
    <property type="evidence" value="ECO:0007669"/>
    <property type="project" value="UniProtKB-UniRule"/>
</dbReference>
<evidence type="ECO:0000256" key="4">
    <source>
        <dbReference type="ARBA" id="ARBA00022618"/>
    </source>
</evidence>
<comment type="similarity">
    <text evidence="2 9">Belongs to the ZWILCH family.</text>
</comment>
<organism evidence="10 11">
    <name type="scientific">Pristionchus fissidentatus</name>
    <dbReference type="NCBI Taxonomy" id="1538716"/>
    <lineage>
        <taxon>Eukaryota</taxon>
        <taxon>Metazoa</taxon>
        <taxon>Ecdysozoa</taxon>
        <taxon>Nematoda</taxon>
        <taxon>Chromadorea</taxon>
        <taxon>Rhabditida</taxon>
        <taxon>Rhabditina</taxon>
        <taxon>Diplogasteromorpha</taxon>
        <taxon>Diplogasteroidea</taxon>
        <taxon>Neodiplogasteridae</taxon>
        <taxon>Pristionchus</taxon>
    </lineage>
</organism>
<comment type="caution">
    <text evidence="10">The sequence shown here is derived from an EMBL/GenBank/DDBJ whole genome shotgun (WGS) entry which is preliminary data.</text>
</comment>
<dbReference type="InterPro" id="IPR018630">
    <property type="entry name" value="Zwilch"/>
</dbReference>
<evidence type="ECO:0000256" key="8">
    <source>
        <dbReference type="ARBA" id="ARBA00023328"/>
    </source>
</evidence>
<keyword evidence="8 9" id="KW-0137">Centromere</keyword>
<feature type="non-terminal residue" evidence="10">
    <location>
        <position position="1"/>
    </location>
</feature>
<sequence length="613" mass="69764">SFRVMTDLQVSSAHVSQAQPTRYLGEFRVRLVDNRVLPIVGNDSLFNLQRIAVVDYPDNEKIIKEEMDEDKENAMNTSDANSQPAGGSPLKFEFLTLDKLRDADSDLMNIKVSIRTITENTFSINPIPVERAFKLRQSLYDYEERLLDASLPPTTPIFFACSATDEMRTIYVGIQKTLAVCRLFNTECTGALDAEGRESIYDQLDRFAAIGEKQCSTRMQIEILRPRTHKKEEEMIETVDAISTLTVEYPSNEYDIASMPPSTMHATLAFYPGWCDSRVEYDGMTRDLQLMMTMASALHTNTPFDWAHVGEAKKTDCEIQAEVRALISDTNKQVITDESKRYIDFTERLWDILRECRSNELLVKCLQIIFSALRSNSISTILHDDNYSNLASLIRDSCRGRPLHVPRLEGLTPIELLLEIAVERFRRDTITEFVKRSFVASEGDIREMLKNSVERVRNSEWAQGALSQAVEDTRALIPIHLGLQTVAHLERRVELARGNSLAKTTKDVISRYTMKEITNFHDVHFEMRVPLIQIKPEVMSSLKPSFFSTEIVYSCKGAERARAHLLLARTPPLRILEGALANIEDQEDRYVATVTKCSTFSAKKRFKTGRSDA</sequence>
<evidence type="ECO:0000313" key="10">
    <source>
        <dbReference type="EMBL" id="GMT09360.1"/>
    </source>
</evidence>
<evidence type="ECO:0000256" key="9">
    <source>
        <dbReference type="RuleBase" id="RU369076"/>
    </source>
</evidence>
<evidence type="ECO:0000256" key="7">
    <source>
        <dbReference type="ARBA" id="ARBA00023306"/>
    </source>
</evidence>
<protein>
    <recommendedName>
        <fullName evidence="9">Protein zwilch</fullName>
    </recommendedName>
</protein>
<keyword evidence="7 9" id="KW-0131">Cell cycle</keyword>
<dbReference type="Gene3D" id="1.20.58.730">
    <property type="match status" value="1"/>
</dbReference>
<dbReference type="Proteomes" id="UP001432322">
    <property type="component" value="Unassembled WGS sequence"/>
</dbReference>
<dbReference type="Pfam" id="PF09817">
    <property type="entry name" value="Zwilch"/>
    <property type="match status" value="1"/>
</dbReference>
<accession>A0AAV5UV22</accession>
<evidence type="ECO:0000256" key="3">
    <source>
        <dbReference type="ARBA" id="ARBA00022454"/>
    </source>
</evidence>
<dbReference type="GO" id="GO:0034501">
    <property type="term" value="P:protein localization to kinetochore"/>
    <property type="evidence" value="ECO:0007669"/>
    <property type="project" value="UniProtKB-UniRule"/>
</dbReference>